<dbReference type="AlphaFoldDB" id="B8LR94"/>
<proteinExistence type="evidence at transcript level"/>
<dbReference type="EMBL" id="EF678416">
    <property type="protein sequence ID" value="ABR18174.1"/>
    <property type="molecule type" value="mRNA"/>
</dbReference>
<name>B8LR94_PICSI</name>
<protein>
    <submittedName>
        <fullName evidence="1">Uncharacterized protein</fullName>
    </submittedName>
</protein>
<sequence length="67" mass="7945">MHKHPYLDRNTHFACKNHLCRSQHAVAICDSHKSSHKKIRSSSHSLICSNLSYNKLFFTYFSFYWAL</sequence>
<organism evidence="1">
    <name type="scientific">Picea sitchensis</name>
    <name type="common">Sitka spruce</name>
    <name type="synonym">Pinus sitchensis</name>
    <dbReference type="NCBI Taxonomy" id="3332"/>
    <lineage>
        <taxon>Eukaryota</taxon>
        <taxon>Viridiplantae</taxon>
        <taxon>Streptophyta</taxon>
        <taxon>Embryophyta</taxon>
        <taxon>Tracheophyta</taxon>
        <taxon>Spermatophyta</taxon>
        <taxon>Pinopsida</taxon>
        <taxon>Pinidae</taxon>
        <taxon>Conifers I</taxon>
        <taxon>Pinales</taxon>
        <taxon>Pinaceae</taxon>
        <taxon>Picea</taxon>
    </lineage>
</organism>
<accession>B8LR94</accession>
<evidence type="ECO:0000313" key="1">
    <source>
        <dbReference type="EMBL" id="ABR18174.1"/>
    </source>
</evidence>
<reference evidence="1" key="1">
    <citation type="submission" date="2007-06" db="EMBL/GenBank/DDBJ databases">
        <title>Full length cDNA sequences from Sitka Spruce (Picea sitchensis).</title>
        <authorList>
            <person name="Ralph S.G."/>
            <person name="Chun H.E."/>
            <person name="Liao N."/>
            <person name="Ali J."/>
            <person name="Reid K."/>
            <person name="Kolosova N."/>
            <person name="Cooper N."/>
            <person name="Cullis C."/>
            <person name="Jancsik S."/>
            <person name="Moore R."/>
            <person name="Mayo M."/>
            <person name="Wagner S."/>
            <person name="Holt R.A."/>
            <person name="Jones S.J.M."/>
            <person name="Marra M.A."/>
            <person name="Ritland C.E."/>
            <person name="Ritland K."/>
            <person name="Bohlmann J."/>
        </authorList>
    </citation>
    <scope>NUCLEOTIDE SEQUENCE</scope>
    <source>
        <tissue evidence="1">Bark</tissue>
    </source>
</reference>